<organism evidence="1">
    <name type="scientific">Yersinia enterocolitica W22703</name>
    <dbReference type="NCBI Taxonomy" id="913028"/>
    <lineage>
        <taxon>Bacteria</taxon>
        <taxon>Pseudomonadati</taxon>
        <taxon>Pseudomonadota</taxon>
        <taxon>Gammaproteobacteria</taxon>
        <taxon>Enterobacterales</taxon>
        <taxon>Yersiniaceae</taxon>
        <taxon>Yersinia</taxon>
    </lineage>
</organism>
<protein>
    <submittedName>
        <fullName evidence="1">Uncharacterized protein</fullName>
    </submittedName>
</protein>
<dbReference type="EMBL" id="FR718740">
    <property type="protein sequence ID" value="CBX73706.1"/>
    <property type="molecule type" value="Genomic_DNA"/>
</dbReference>
<evidence type="ECO:0000313" key="1">
    <source>
        <dbReference type="EMBL" id="CBX73706.1"/>
    </source>
</evidence>
<dbReference type="AlphaFoldDB" id="F4N6J8"/>
<name>F4N6J8_YEREN</name>
<sequence>MNQLSAGKLFTQQGVAMFVLTVDMEGMFTEIDANKRNVLHDGFLKIKHPASVPLTGCGVTISLSTPKGA</sequence>
<reference evidence="1" key="1">
    <citation type="journal article" date="2011" name="BMC Genomics">
        <title>Shotgun sequencing of Yersinia enterocolitica strain W22703 (biotype 2, serotype O:9): genomic evidence for oscillation between invertebrates and mammals.</title>
        <authorList>
            <person name="Fuchs T.M."/>
            <person name="Brandt K."/>
            <person name="Starke M."/>
            <person name="Rattei T."/>
        </authorList>
    </citation>
    <scope>NUCLEOTIDE SEQUENCE</scope>
</reference>
<gene>
    <name evidence="1" type="ORF">YEW_HN33840</name>
</gene>
<accession>F4N6J8</accession>
<proteinExistence type="predicted"/>